<reference evidence="3 4" key="1">
    <citation type="submission" date="2014-06" db="EMBL/GenBank/DDBJ databases">
        <authorList>
            <person name="Swart Estienne"/>
        </authorList>
    </citation>
    <scope>NUCLEOTIDE SEQUENCE [LARGE SCALE GENOMIC DNA]</scope>
    <source>
        <strain evidence="3 4">130c</strain>
    </source>
</reference>
<evidence type="ECO:0000313" key="4">
    <source>
        <dbReference type="Proteomes" id="UP000039865"/>
    </source>
</evidence>
<dbReference type="Gene3D" id="2.60.120.920">
    <property type="match status" value="1"/>
</dbReference>
<evidence type="ECO:0000256" key="1">
    <source>
        <dbReference type="SAM" id="MobiDB-lite"/>
    </source>
</evidence>
<evidence type="ECO:0000313" key="3">
    <source>
        <dbReference type="EMBL" id="CDW83253.1"/>
    </source>
</evidence>
<dbReference type="CDD" id="cd00064">
    <property type="entry name" value="FU"/>
    <property type="match status" value="2"/>
</dbReference>
<keyword evidence="2" id="KW-1133">Transmembrane helix</keyword>
<name>A0A078AQT1_STYLE</name>
<accession>A0A078AQT1</accession>
<dbReference type="InterPro" id="IPR009030">
    <property type="entry name" value="Growth_fac_rcpt_cys_sf"/>
</dbReference>
<dbReference type="EMBL" id="CCKQ01011685">
    <property type="protein sequence ID" value="CDW83253.1"/>
    <property type="molecule type" value="Genomic_DNA"/>
</dbReference>
<dbReference type="AlphaFoldDB" id="A0A078AQT1"/>
<dbReference type="OrthoDB" id="326269at2759"/>
<dbReference type="SUPFAM" id="SSF57184">
    <property type="entry name" value="Growth factor receptor domain"/>
    <property type="match status" value="1"/>
</dbReference>
<sequence length="570" mass="63864">MTQKDKNTSESATSSANASQNVAVTPYNNSSSQPKANNTSQQNTTSNSTVTLQQQQSSGNNNTGSNSSSVKAIYDPPCFKNYFLNPKENKCYPCHKSCASCTGPAKSECTSCFPRMFYVQHPKEGNVCVGNCESIGLFYDPVNNMCVGCHPACATCFGPENENCFECADGFLQVDQYTCDTECFPENSYILVIHIAKVALDLNQISVQIATLHFLLMLKKTNAYTTKLLASYMTQNIDLQSSMNLINNLQPMSIWTKIALYIGGLASIVGFYFLCRYLRRKWLDYQSNKDRSYNVFDKAELDSSEISNLQKWNFTVPEKFKSIVTSQIIQSKNDSEISVSFEQEQGKLILLKSCIPIPPCTYFRYFEVDVLENKNDAAIFVGIVEQKDKFLNEPEVIEQLNGKQTCLINGSDGTYQFGEQGRKFQKSLTMKEFGDSVGICMHYQDADEIAQEIAQEEIEKGSKKKKEQLTSQFKKDLGLTEQIRLLVFKDGMCITPADQRDKDKIKIDLNGQFWMFVGADGPCQISVNVGGKIFRAHYDEINKGLIVGGSSVQKAGKKKGRKLPFFNISF</sequence>
<dbReference type="Gene3D" id="2.10.220.10">
    <property type="entry name" value="Hormone Receptor, Insulin-like Growth Factor Receptor 1, Chain A, domain 2"/>
    <property type="match status" value="1"/>
</dbReference>
<dbReference type="Proteomes" id="UP000039865">
    <property type="component" value="Unassembled WGS sequence"/>
</dbReference>
<gene>
    <name evidence="3" type="primary">Contig1698.g1843</name>
    <name evidence="3" type="ORF">STYLEM_12295</name>
</gene>
<proteinExistence type="predicted"/>
<evidence type="ECO:0000256" key="2">
    <source>
        <dbReference type="SAM" id="Phobius"/>
    </source>
</evidence>
<keyword evidence="2" id="KW-0472">Membrane</keyword>
<dbReference type="SMART" id="SM00261">
    <property type="entry name" value="FU"/>
    <property type="match status" value="2"/>
</dbReference>
<feature type="transmembrane region" description="Helical" evidence="2">
    <location>
        <begin position="254"/>
        <end position="275"/>
    </location>
</feature>
<feature type="compositionally biased region" description="Low complexity" evidence="1">
    <location>
        <begin position="37"/>
        <end position="68"/>
    </location>
</feature>
<dbReference type="InterPro" id="IPR043136">
    <property type="entry name" value="B30.2/SPRY_sf"/>
</dbReference>
<dbReference type="InterPro" id="IPR006212">
    <property type="entry name" value="Furin_repeat"/>
</dbReference>
<keyword evidence="2" id="KW-0812">Transmembrane</keyword>
<keyword evidence="4" id="KW-1185">Reference proteome</keyword>
<feature type="compositionally biased region" description="Polar residues" evidence="1">
    <location>
        <begin position="26"/>
        <end position="36"/>
    </location>
</feature>
<organism evidence="3 4">
    <name type="scientific">Stylonychia lemnae</name>
    <name type="common">Ciliate</name>
    <dbReference type="NCBI Taxonomy" id="5949"/>
    <lineage>
        <taxon>Eukaryota</taxon>
        <taxon>Sar</taxon>
        <taxon>Alveolata</taxon>
        <taxon>Ciliophora</taxon>
        <taxon>Intramacronucleata</taxon>
        <taxon>Spirotrichea</taxon>
        <taxon>Stichotrichia</taxon>
        <taxon>Sporadotrichida</taxon>
        <taxon>Oxytrichidae</taxon>
        <taxon>Stylonychinae</taxon>
        <taxon>Stylonychia</taxon>
    </lineage>
</organism>
<dbReference type="InParanoid" id="A0A078AQT1"/>
<protein>
    <submittedName>
        <fullName evidence="3">Extracellular matrix protein fras1</fullName>
    </submittedName>
</protein>
<feature type="region of interest" description="Disordered" evidence="1">
    <location>
        <begin position="1"/>
        <end position="68"/>
    </location>
</feature>
<feature type="compositionally biased region" description="Low complexity" evidence="1">
    <location>
        <begin position="9"/>
        <end position="25"/>
    </location>
</feature>